<feature type="domain" description="PepSY" evidence="1">
    <location>
        <begin position="32"/>
        <end position="108"/>
    </location>
</feature>
<dbReference type="KEGG" id="micc:AUP74_01959"/>
<dbReference type="AlphaFoldDB" id="A0A1C9W8A3"/>
<keyword evidence="3" id="KW-1185">Reference proteome</keyword>
<organism evidence="2 3">
    <name type="scientific">Microbulbifer aggregans</name>
    <dbReference type="NCBI Taxonomy" id="1769779"/>
    <lineage>
        <taxon>Bacteria</taxon>
        <taxon>Pseudomonadati</taxon>
        <taxon>Pseudomonadota</taxon>
        <taxon>Gammaproteobacteria</taxon>
        <taxon>Cellvibrionales</taxon>
        <taxon>Microbulbiferaceae</taxon>
        <taxon>Microbulbifer</taxon>
    </lineage>
</organism>
<name>A0A1C9W8A3_9GAMM</name>
<proteinExistence type="predicted"/>
<dbReference type="EMBL" id="CP014143">
    <property type="protein sequence ID" value="AOS97389.1"/>
    <property type="molecule type" value="Genomic_DNA"/>
</dbReference>
<gene>
    <name evidence="2" type="ORF">AUP74_01959</name>
</gene>
<protein>
    <recommendedName>
        <fullName evidence="1">PepSY domain-containing protein</fullName>
    </recommendedName>
</protein>
<evidence type="ECO:0000313" key="3">
    <source>
        <dbReference type="Proteomes" id="UP000095672"/>
    </source>
</evidence>
<reference evidence="3" key="1">
    <citation type="submission" date="2016-01" db="EMBL/GenBank/DDBJ databases">
        <title>Complete genome sequence of Microbulbifer sp. CCB-MM1, a halophile isolated from Matang Mangrove Forest, Perak.</title>
        <authorList>
            <person name="Moh T.H."/>
            <person name="Dinesh B."/>
            <person name="Lau N.-S."/>
            <person name="Go F."/>
            <person name="Alexander Chong S.-C."/>
        </authorList>
    </citation>
    <scope>NUCLEOTIDE SEQUENCE [LARGE SCALE GENOMIC DNA]</scope>
    <source>
        <strain evidence="3">CCB-MM1</strain>
    </source>
</reference>
<dbReference type="Proteomes" id="UP000095672">
    <property type="component" value="Chromosome"/>
</dbReference>
<evidence type="ECO:0000313" key="2">
    <source>
        <dbReference type="EMBL" id="AOS97389.1"/>
    </source>
</evidence>
<accession>A0A1C9W8A3</accession>
<dbReference type="STRING" id="1769779.AUP74_01959"/>
<dbReference type="Pfam" id="PF13670">
    <property type="entry name" value="PepSY_2"/>
    <property type="match status" value="1"/>
</dbReference>
<dbReference type="InterPro" id="IPR025711">
    <property type="entry name" value="PepSY"/>
</dbReference>
<dbReference type="PATRIC" id="fig|1769779.3.peg.1967"/>
<evidence type="ECO:0000259" key="1">
    <source>
        <dbReference type="Pfam" id="PF13670"/>
    </source>
</evidence>
<sequence length="113" mass="11837">MHADFIGKGGRPTVGPGAIQARGSRMKRTIALALAIAGATLSPLAAADKKPPPGAMALSTVLTTLEQQGYTPIVEVSLDDGRWEIEAFKEGKPVKVKVDPNTAEILSEEPDDS</sequence>